<organism evidence="1 2">
    <name type="scientific">Hymenobacter artigasi</name>
    <dbReference type="NCBI Taxonomy" id="2719616"/>
    <lineage>
        <taxon>Bacteria</taxon>
        <taxon>Pseudomonadati</taxon>
        <taxon>Bacteroidota</taxon>
        <taxon>Cytophagia</taxon>
        <taxon>Cytophagales</taxon>
        <taxon>Hymenobacteraceae</taxon>
        <taxon>Hymenobacter</taxon>
    </lineage>
</organism>
<protein>
    <submittedName>
        <fullName evidence="1">Uncharacterized protein</fullName>
    </submittedName>
</protein>
<dbReference type="EMBL" id="JAAVTK010000002">
    <property type="protein sequence ID" value="NKI88517.1"/>
    <property type="molecule type" value="Genomic_DNA"/>
</dbReference>
<evidence type="ECO:0000313" key="2">
    <source>
        <dbReference type="Proteomes" id="UP000717634"/>
    </source>
</evidence>
<accession>A0ABX1HH84</accession>
<evidence type="ECO:0000313" key="1">
    <source>
        <dbReference type="EMBL" id="NKI88517.1"/>
    </source>
</evidence>
<reference evidence="1 2" key="1">
    <citation type="submission" date="2020-03" db="EMBL/GenBank/DDBJ databases">
        <title>Genomic Encyclopedia of Type Strains, Phase IV (KMG-V): Genome sequencing to study the core and pangenomes of soil and plant-associated prokaryotes.</title>
        <authorList>
            <person name="Whitman W."/>
        </authorList>
    </citation>
    <scope>NUCLEOTIDE SEQUENCE [LARGE SCALE GENOMIC DNA]</scope>
    <source>
        <strain evidence="1 2">1B</strain>
    </source>
</reference>
<comment type="caution">
    <text evidence="1">The sequence shown here is derived from an EMBL/GenBank/DDBJ whole genome shotgun (WGS) entry which is preliminary data.</text>
</comment>
<name>A0ABX1HH84_9BACT</name>
<keyword evidence="2" id="KW-1185">Reference proteome</keyword>
<proteinExistence type="predicted"/>
<sequence length="66" mass="7287">MGGGSGPGGVVLRVRLIPRPLLRKRRRGAFNEFQNYFLNETPWLPFSFSEKGPGDEAHAKDDDAGT</sequence>
<dbReference type="Proteomes" id="UP000717634">
    <property type="component" value="Unassembled WGS sequence"/>
</dbReference>
<gene>
    <name evidence="1" type="ORF">HBN54_001104</name>
</gene>